<dbReference type="RefSeq" id="WP_125648217.1">
    <property type="nucleotide sequence ID" value="NZ_JBHTOH010000094.1"/>
</dbReference>
<dbReference type="EMBL" id="JBHTOH010000094">
    <property type="protein sequence ID" value="MFD1412142.1"/>
    <property type="molecule type" value="Genomic_DNA"/>
</dbReference>
<sequence length="320" mass="38278">MYAALQADNRLINAQRDLPRQANYRCPNCQQPVQLVISGRGRPFFRHVAAFETNYAESQLHEQGKLQLYQEMQQLGVAAQTEVILGSDQERRADVYWQHGRQKWALEFQCAPLSLVELTQRHVSYQSLQVNEIWLLGATYWSAGQVPVKAARHYISYGQYWGYYLAYWQPQRRQVCLLKHLQYRPPASQLYYQLAWLPLAEFIQLVARQRVVGLPRVLRPQSLSFDPRLWLFEQLHWPTTRWWHWQDRCYQQGLRLTDLPRCLWLPQVLPPSTKQWSVLLERQIAWYLQYHELNWSQRSRLYLQSQWPLLPKPIQKHAVK</sequence>
<evidence type="ECO:0000259" key="1">
    <source>
        <dbReference type="Pfam" id="PF06054"/>
    </source>
</evidence>
<dbReference type="Proteomes" id="UP001597191">
    <property type="component" value="Unassembled WGS sequence"/>
</dbReference>
<gene>
    <name evidence="2" type="ORF">ACFQ4R_11180</name>
</gene>
<dbReference type="InterPro" id="IPR010330">
    <property type="entry name" value="CoiA_nuc"/>
</dbReference>
<proteinExistence type="predicted"/>
<feature type="domain" description="Competence protein CoiA nuclease-like" evidence="1">
    <location>
        <begin position="57"/>
        <end position="184"/>
    </location>
</feature>
<dbReference type="Pfam" id="PF06054">
    <property type="entry name" value="CoiA_nuc"/>
    <property type="match status" value="1"/>
</dbReference>
<name>A0ABW4BT20_9LACO</name>
<keyword evidence="3" id="KW-1185">Reference proteome</keyword>
<evidence type="ECO:0000313" key="2">
    <source>
        <dbReference type="EMBL" id="MFD1412142.1"/>
    </source>
</evidence>
<comment type="caution">
    <text evidence="2">The sequence shown here is derived from an EMBL/GenBank/DDBJ whole genome shotgun (WGS) entry which is preliminary data.</text>
</comment>
<protein>
    <submittedName>
        <fullName evidence="2">Competence protein CoiA</fullName>
    </submittedName>
</protein>
<accession>A0ABW4BT20</accession>
<evidence type="ECO:0000313" key="3">
    <source>
        <dbReference type="Proteomes" id="UP001597191"/>
    </source>
</evidence>
<reference evidence="3" key="1">
    <citation type="journal article" date="2019" name="Int. J. Syst. Evol. Microbiol.">
        <title>The Global Catalogue of Microorganisms (GCM) 10K type strain sequencing project: providing services to taxonomists for standard genome sequencing and annotation.</title>
        <authorList>
            <consortium name="The Broad Institute Genomics Platform"/>
            <consortium name="The Broad Institute Genome Sequencing Center for Infectious Disease"/>
            <person name="Wu L."/>
            <person name="Ma J."/>
        </authorList>
    </citation>
    <scope>NUCLEOTIDE SEQUENCE [LARGE SCALE GENOMIC DNA]</scope>
    <source>
        <strain evidence="3">CCM 8937</strain>
    </source>
</reference>
<organism evidence="2 3">
    <name type="scientific">Lapidilactobacillus gannanensis</name>
    <dbReference type="NCBI Taxonomy" id="2486002"/>
    <lineage>
        <taxon>Bacteria</taxon>
        <taxon>Bacillati</taxon>
        <taxon>Bacillota</taxon>
        <taxon>Bacilli</taxon>
        <taxon>Lactobacillales</taxon>
        <taxon>Lactobacillaceae</taxon>
        <taxon>Lapidilactobacillus</taxon>
    </lineage>
</organism>